<dbReference type="OrthoDB" id="6129702at2759"/>
<dbReference type="InterPro" id="IPR002931">
    <property type="entry name" value="Transglutaminase-like"/>
</dbReference>
<dbReference type="PANTHER" id="PTHR47020:SF1">
    <property type="entry name" value="HILLARIN"/>
    <property type="match status" value="1"/>
</dbReference>
<gene>
    <name evidence="3" type="primary">LOC111133741</name>
</gene>
<dbReference type="KEGG" id="cvn:111133741"/>
<feature type="domain" description="Transglutaminase-like" evidence="1">
    <location>
        <begin position="620"/>
        <end position="689"/>
    </location>
</feature>
<dbReference type="AlphaFoldDB" id="A0A8B8ED86"/>
<dbReference type="SUPFAM" id="SSF54001">
    <property type="entry name" value="Cysteine proteinases"/>
    <property type="match status" value="2"/>
</dbReference>
<feature type="domain" description="Transglutaminase-like" evidence="1">
    <location>
        <begin position="126"/>
        <end position="192"/>
    </location>
</feature>
<reference evidence="3" key="1">
    <citation type="submission" date="2025-08" db="UniProtKB">
        <authorList>
            <consortium name="RefSeq"/>
        </authorList>
    </citation>
    <scope>IDENTIFICATION</scope>
    <source>
        <tissue evidence="3">Whole sample</tissue>
    </source>
</reference>
<proteinExistence type="predicted"/>
<dbReference type="InterPro" id="IPR056564">
    <property type="entry name" value="Ig-like_KY"/>
</dbReference>
<dbReference type="SMART" id="SM00460">
    <property type="entry name" value="TGc"/>
    <property type="match status" value="2"/>
</dbReference>
<evidence type="ECO:0000259" key="1">
    <source>
        <dbReference type="SMART" id="SM00460"/>
    </source>
</evidence>
<dbReference type="Pfam" id="PF01841">
    <property type="entry name" value="Transglut_core"/>
    <property type="match status" value="1"/>
</dbReference>
<organism evidence="2 3">
    <name type="scientific">Crassostrea virginica</name>
    <name type="common">Eastern oyster</name>
    <dbReference type="NCBI Taxonomy" id="6565"/>
    <lineage>
        <taxon>Eukaryota</taxon>
        <taxon>Metazoa</taxon>
        <taxon>Spiralia</taxon>
        <taxon>Lophotrochozoa</taxon>
        <taxon>Mollusca</taxon>
        <taxon>Bivalvia</taxon>
        <taxon>Autobranchia</taxon>
        <taxon>Pteriomorphia</taxon>
        <taxon>Ostreida</taxon>
        <taxon>Ostreoidea</taxon>
        <taxon>Ostreidae</taxon>
        <taxon>Crassostrea</taxon>
    </lineage>
</organism>
<dbReference type="InterPro" id="IPR038765">
    <property type="entry name" value="Papain-like_cys_pep_sf"/>
</dbReference>
<dbReference type="RefSeq" id="XP_022338075.1">
    <property type="nucleotide sequence ID" value="XM_022482367.1"/>
</dbReference>
<dbReference type="GeneID" id="111133741"/>
<sequence>MVALHVDRRITVLAENMKIPPEFELEALLKKGSDFPPPKRPRTRKCDLYSGPNHFRHVDDHVQKVTAVNHRSFRGLLWHLLFCDKNIKSDLEKVRAIYRWTAATGGVKQCFENNPSANTAEEYVTKFQLGRVSHAQILQLLCIYAGLHCKIVTGYAKGKSFRPGDVCSDKKFNHCWNAVYFESNWFLLDAKWGAINGNNNTSECSEFYFLTDPEQLQFSHWADEPRWQLVDRPIAVNEFENYPFVKPHFFSVGLNFISNVKCVIETKRGQVKWDIGVTHPAKFSYRLVCSNTGSDKINGVLLKNFIFHEVQNGRATFTLRSPAPGEYFLKIFAKSLHERNGHTGYTRMLEVLEYKVLIHKACIEDDPLPSCWDTTWGPGQRTDKFCLFPLQNRGLITTEERTVDIEINKTRPVNILCRLCRNGWKDSKLQECIEIEDNDTKSFLTVTLPYAGEYGLEIYGCLPNRKESGFHHVCQYLINCSWRGENVTNEDLEKYLETAEIEDTVFESKEPKTRKTNSSENFQLPVINMDESSLPEPSPRAPDWFQSSPSIGWTLELDDHVKSVCEKTYRRFDTLLWDLVFSKNIQKDVIKARILFQWLATMKPQNLTFDSVDIGSPEETLRGLQTQRTTYAMAYNTLCKYSGLVSKIIFGVAKGMDYKPGNTFTPGSNHHTWNAVLLNGVWELVDTRFARRPILTGATGGSNMQYEMDDHFFMTNPQKFIYTHFPDESKWQMLDPLVSMETFCNMPVMTPHFFALGMDLLSHKLAYVHSSGKAIIELRYPKSKRLHLTFSVLGDNGAEEIDGVKLVRYAMLEANNGKVTFRLRLPLKGKYAFIVYAKEDNPNKTDNMFAQVCEYQIEQDDVLVPKPCPYPPCAYQSWGPGIAFYQFNMFTETVSAHIKTQNGMAKFQIDTPKPMQFRTRLVQYHETSDFEGYVTHKIQGLATMFTITAPSKGEFGLEIYAKDPDTESKKMRHVAQYLILCEEDIQTVQLPKLPSGFLGLQPMLVKFGVSTITHSDPVIHTDSNFLEIRFGTSQNMRFTTSLFETETKTEYSEYVFIQSETNVITLLVCLPKTGFFTFCVHGNLLTDNSQQIPGLFNYLIHCKEKKVDAIPYPKQYGFWKEGCSMIEPLAIKPILETKVVPFKVRIPRATTVAVVVNNDWTPLNHTEGGLWEGEIHIEPAVQGGTKTVLVASFGDDQSKYATLLEYNL</sequence>
<accession>A0A8B8ED86</accession>
<dbReference type="Pfam" id="PF23265">
    <property type="entry name" value="Ig-like_KY"/>
    <property type="match status" value="5"/>
</dbReference>
<dbReference type="Gene3D" id="3.10.620.30">
    <property type="match status" value="1"/>
</dbReference>
<protein>
    <submittedName>
        <fullName evidence="3">Uncharacterized protein LOC111133741 isoform X1</fullName>
    </submittedName>
</protein>
<dbReference type="Proteomes" id="UP000694844">
    <property type="component" value="Chromosome 5"/>
</dbReference>
<dbReference type="InterPro" id="IPR053041">
    <property type="entry name" value="Transglut-like_Superfamily_Mod"/>
</dbReference>
<evidence type="ECO:0000313" key="2">
    <source>
        <dbReference type="Proteomes" id="UP000694844"/>
    </source>
</evidence>
<name>A0A8B8ED86_CRAVI</name>
<evidence type="ECO:0000313" key="3">
    <source>
        <dbReference type="RefSeq" id="XP_022338075.1"/>
    </source>
</evidence>
<dbReference type="PANTHER" id="PTHR47020">
    <property type="entry name" value="HILLARIN"/>
    <property type="match status" value="1"/>
</dbReference>
<keyword evidence="2" id="KW-1185">Reference proteome</keyword>